<dbReference type="AlphaFoldDB" id="A0A917HIN5"/>
<name>A0A917HIN5_9BACI</name>
<keyword evidence="5" id="KW-0598">Phosphotransferase system</keyword>
<keyword evidence="2" id="KW-0597">Phosphoprotein</keyword>
<reference evidence="7" key="2">
    <citation type="submission" date="2020-09" db="EMBL/GenBank/DDBJ databases">
        <authorList>
            <person name="Sun Q."/>
            <person name="Zhou Y."/>
        </authorList>
    </citation>
    <scope>NUCLEOTIDE SEQUENCE</scope>
    <source>
        <strain evidence="7">CGMCC 1.12754</strain>
    </source>
</reference>
<gene>
    <name evidence="7" type="ORF">GCM10011398_26340</name>
</gene>
<sequence>MNNSELINESLIALNVRAKTKDEALKKVANIAFNAGRVKSAKNYLDGLMERENTSTTGFGGGIAIPHAKIDEVLKPTITVIKLKEAVEWKAMDDKPVQLLIALAIPTKQEGTLHLKLLAKLSENLMEEEFTDSLLSANTENEIYQTITSIFE</sequence>
<dbReference type="Gene3D" id="3.40.930.10">
    <property type="entry name" value="Mannitol-specific EII, Chain A"/>
    <property type="match status" value="1"/>
</dbReference>
<keyword evidence="3" id="KW-0762">Sugar transport</keyword>
<dbReference type="Proteomes" id="UP000622860">
    <property type="component" value="Unassembled WGS sequence"/>
</dbReference>
<dbReference type="InterPro" id="IPR016152">
    <property type="entry name" value="PTrfase/Anion_transptr"/>
</dbReference>
<accession>A0A917HIN5</accession>
<keyword evidence="1" id="KW-0813">Transport</keyword>
<dbReference type="RefSeq" id="WP_188455845.1">
    <property type="nucleotide sequence ID" value="NZ_BMFR01000011.1"/>
</dbReference>
<dbReference type="EMBL" id="BMFR01000011">
    <property type="protein sequence ID" value="GGG79747.1"/>
    <property type="molecule type" value="Genomic_DNA"/>
</dbReference>
<keyword evidence="4" id="KW-0808">Transferase</keyword>
<dbReference type="InterPro" id="IPR004715">
    <property type="entry name" value="PTS_IIA_fruc"/>
</dbReference>
<dbReference type="PANTHER" id="PTHR47738">
    <property type="entry name" value="PTS SYSTEM FRUCTOSE-LIKE EIIA COMPONENT-RELATED"/>
    <property type="match status" value="1"/>
</dbReference>
<comment type="caution">
    <text evidence="7">The sequence shown here is derived from an EMBL/GenBank/DDBJ whole genome shotgun (WGS) entry which is preliminary data.</text>
</comment>
<feature type="domain" description="PTS EIIA type-2" evidence="6">
    <location>
        <begin position="5"/>
        <end position="150"/>
    </location>
</feature>
<protein>
    <submittedName>
        <fullName evidence="7">PTS mannose transporter subunit IIAB</fullName>
    </submittedName>
</protein>
<evidence type="ECO:0000259" key="6">
    <source>
        <dbReference type="PROSITE" id="PS51094"/>
    </source>
</evidence>
<evidence type="ECO:0000256" key="4">
    <source>
        <dbReference type="ARBA" id="ARBA00022679"/>
    </source>
</evidence>
<evidence type="ECO:0000256" key="2">
    <source>
        <dbReference type="ARBA" id="ARBA00022553"/>
    </source>
</evidence>
<evidence type="ECO:0000256" key="3">
    <source>
        <dbReference type="ARBA" id="ARBA00022597"/>
    </source>
</evidence>
<evidence type="ECO:0000313" key="8">
    <source>
        <dbReference type="Proteomes" id="UP000622860"/>
    </source>
</evidence>
<dbReference type="GO" id="GO:0008982">
    <property type="term" value="F:protein-N(PI)-phosphohistidine-sugar phosphotransferase activity"/>
    <property type="evidence" value="ECO:0007669"/>
    <property type="project" value="InterPro"/>
</dbReference>
<dbReference type="NCBIfam" id="TIGR00848">
    <property type="entry name" value="fruA"/>
    <property type="match status" value="1"/>
</dbReference>
<dbReference type="InterPro" id="IPR002178">
    <property type="entry name" value="PTS_EIIA_type-2_dom"/>
</dbReference>
<proteinExistence type="predicted"/>
<dbReference type="GO" id="GO:0016020">
    <property type="term" value="C:membrane"/>
    <property type="evidence" value="ECO:0007669"/>
    <property type="project" value="InterPro"/>
</dbReference>
<dbReference type="PROSITE" id="PS00372">
    <property type="entry name" value="PTS_EIIA_TYPE_2_HIS"/>
    <property type="match status" value="1"/>
</dbReference>
<dbReference type="InterPro" id="IPR051541">
    <property type="entry name" value="PTS_SugarTrans_NitroReg"/>
</dbReference>
<evidence type="ECO:0000256" key="5">
    <source>
        <dbReference type="ARBA" id="ARBA00022683"/>
    </source>
</evidence>
<keyword evidence="8" id="KW-1185">Reference proteome</keyword>
<dbReference type="GO" id="GO:0009401">
    <property type="term" value="P:phosphoenolpyruvate-dependent sugar phosphotransferase system"/>
    <property type="evidence" value="ECO:0007669"/>
    <property type="project" value="UniProtKB-KW"/>
</dbReference>
<reference evidence="7" key="1">
    <citation type="journal article" date="2014" name="Int. J. Syst. Evol. Microbiol.">
        <title>Complete genome sequence of Corynebacterium casei LMG S-19264T (=DSM 44701T), isolated from a smear-ripened cheese.</title>
        <authorList>
            <consortium name="US DOE Joint Genome Institute (JGI-PGF)"/>
            <person name="Walter F."/>
            <person name="Albersmeier A."/>
            <person name="Kalinowski J."/>
            <person name="Ruckert C."/>
        </authorList>
    </citation>
    <scope>NUCLEOTIDE SEQUENCE</scope>
    <source>
        <strain evidence="7">CGMCC 1.12754</strain>
    </source>
</reference>
<evidence type="ECO:0000256" key="1">
    <source>
        <dbReference type="ARBA" id="ARBA00022448"/>
    </source>
</evidence>
<evidence type="ECO:0000313" key="7">
    <source>
        <dbReference type="EMBL" id="GGG79747.1"/>
    </source>
</evidence>
<dbReference type="SUPFAM" id="SSF55804">
    <property type="entry name" value="Phoshotransferase/anion transport protein"/>
    <property type="match status" value="1"/>
</dbReference>
<dbReference type="PROSITE" id="PS51094">
    <property type="entry name" value="PTS_EIIA_TYPE_2"/>
    <property type="match status" value="1"/>
</dbReference>
<dbReference type="CDD" id="cd00211">
    <property type="entry name" value="PTS_IIA_fru"/>
    <property type="match status" value="1"/>
</dbReference>
<dbReference type="PANTHER" id="PTHR47738:SF2">
    <property type="entry name" value="PTS SYSTEM FRUCTOSE-LIKE EIIA COMPONENT"/>
    <property type="match status" value="1"/>
</dbReference>
<dbReference type="Pfam" id="PF00359">
    <property type="entry name" value="PTS_EIIA_2"/>
    <property type="match status" value="1"/>
</dbReference>
<organism evidence="7 8">
    <name type="scientific">Virgibacillus oceani</name>
    <dbReference type="NCBI Taxonomy" id="1479511"/>
    <lineage>
        <taxon>Bacteria</taxon>
        <taxon>Bacillati</taxon>
        <taxon>Bacillota</taxon>
        <taxon>Bacilli</taxon>
        <taxon>Bacillales</taxon>
        <taxon>Bacillaceae</taxon>
        <taxon>Virgibacillus</taxon>
    </lineage>
</organism>